<protein>
    <recommendedName>
        <fullName evidence="4">RRM domain-containing protein</fullName>
    </recommendedName>
</protein>
<proteinExistence type="predicted"/>
<dbReference type="SUPFAM" id="SSF54928">
    <property type="entry name" value="RNA-binding domain, RBD"/>
    <property type="match status" value="2"/>
</dbReference>
<name>A0A9W9W6E2_9EURO</name>
<organism evidence="5 6">
    <name type="scientific">Penicillium cosmopolitanum</name>
    <dbReference type="NCBI Taxonomy" id="1131564"/>
    <lineage>
        <taxon>Eukaryota</taxon>
        <taxon>Fungi</taxon>
        <taxon>Dikarya</taxon>
        <taxon>Ascomycota</taxon>
        <taxon>Pezizomycotina</taxon>
        <taxon>Eurotiomycetes</taxon>
        <taxon>Eurotiomycetidae</taxon>
        <taxon>Eurotiales</taxon>
        <taxon>Aspergillaceae</taxon>
        <taxon>Penicillium</taxon>
    </lineage>
</organism>
<evidence type="ECO:0000313" key="6">
    <source>
        <dbReference type="Proteomes" id="UP001147747"/>
    </source>
</evidence>
<dbReference type="GO" id="GO:0003723">
    <property type="term" value="F:RNA binding"/>
    <property type="evidence" value="ECO:0007669"/>
    <property type="project" value="UniProtKB-UniRule"/>
</dbReference>
<keyword evidence="6" id="KW-1185">Reference proteome</keyword>
<evidence type="ECO:0000259" key="4">
    <source>
        <dbReference type="PROSITE" id="PS50102"/>
    </source>
</evidence>
<evidence type="ECO:0000256" key="1">
    <source>
        <dbReference type="ARBA" id="ARBA00022884"/>
    </source>
</evidence>
<dbReference type="Gene3D" id="3.30.70.330">
    <property type="match status" value="2"/>
</dbReference>
<dbReference type="AlphaFoldDB" id="A0A9W9W6E2"/>
<feature type="compositionally biased region" description="Basic and acidic residues" evidence="3">
    <location>
        <begin position="76"/>
        <end position="92"/>
    </location>
</feature>
<evidence type="ECO:0000256" key="2">
    <source>
        <dbReference type="PROSITE-ProRule" id="PRU00176"/>
    </source>
</evidence>
<comment type="caution">
    <text evidence="5">The sequence shown here is derived from an EMBL/GenBank/DDBJ whole genome shotgun (WGS) entry which is preliminary data.</text>
</comment>
<reference evidence="5" key="2">
    <citation type="journal article" date="2023" name="IMA Fungus">
        <title>Comparative genomic study of the Penicillium genus elucidates a diverse pangenome and 15 lateral gene transfer events.</title>
        <authorList>
            <person name="Petersen C."/>
            <person name="Sorensen T."/>
            <person name="Nielsen M.R."/>
            <person name="Sondergaard T.E."/>
            <person name="Sorensen J.L."/>
            <person name="Fitzpatrick D.A."/>
            <person name="Frisvad J.C."/>
            <person name="Nielsen K.L."/>
        </authorList>
    </citation>
    <scope>NUCLEOTIDE SEQUENCE</scope>
    <source>
        <strain evidence="5">IBT 29677</strain>
    </source>
</reference>
<dbReference type="InterPro" id="IPR012677">
    <property type="entry name" value="Nucleotide-bd_a/b_plait_sf"/>
</dbReference>
<feature type="domain" description="RRM" evidence="4">
    <location>
        <begin position="133"/>
        <end position="210"/>
    </location>
</feature>
<dbReference type="InterPro" id="IPR050502">
    <property type="entry name" value="Euk_RNA-bind_prot"/>
</dbReference>
<dbReference type="CDD" id="cd00590">
    <property type="entry name" value="RRM_SF"/>
    <property type="match status" value="1"/>
</dbReference>
<dbReference type="InterPro" id="IPR035979">
    <property type="entry name" value="RBD_domain_sf"/>
</dbReference>
<evidence type="ECO:0000313" key="5">
    <source>
        <dbReference type="EMBL" id="KAJ5404252.1"/>
    </source>
</evidence>
<dbReference type="Proteomes" id="UP001147747">
    <property type="component" value="Unassembled WGS sequence"/>
</dbReference>
<sequence>MTQKLHCLRQASSRLLSSSPKIPISRSIRPDILTSFPRTPRPFSAYQARWNSSQNDPRLTPSQPPKEEVDVEAEASEQRRQPSVLENERPVEDAAAESINQASAAPSKRENRMRKLNKRMQEQAENYSPPESETIYVGNLFYDVEAEDLRTRMEQFGTVIQALIVYDNRGLSKGFGYVQFNTTEEARSAIENLHLQVFEGRQIVVQFSHSQLRQNDQRYEQSNTLFIGNIPYECTDRDVQAIFADTKNLVDVRFAVDRRSGAPRGFCHAEFVSIGAAVKAMEKLRVKRPYGRMLKVEYSTRKRVSFMAGENVKAQERREWGERTTGAGGGE</sequence>
<dbReference type="SMART" id="SM00360">
    <property type="entry name" value="RRM"/>
    <property type="match status" value="2"/>
</dbReference>
<feature type="compositionally biased region" description="Polar residues" evidence="3">
    <location>
        <begin position="49"/>
        <end position="61"/>
    </location>
</feature>
<gene>
    <name evidence="5" type="ORF">N7509_004123</name>
</gene>
<keyword evidence="1 2" id="KW-0694">RNA-binding</keyword>
<dbReference type="RefSeq" id="XP_056491494.1">
    <property type="nucleotide sequence ID" value="XM_056628760.1"/>
</dbReference>
<dbReference type="PROSITE" id="PS50102">
    <property type="entry name" value="RRM"/>
    <property type="match status" value="2"/>
</dbReference>
<dbReference type="GeneID" id="81367740"/>
<dbReference type="OrthoDB" id="6730379at2759"/>
<dbReference type="PANTHER" id="PTHR48025:SF1">
    <property type="entry name" value="RRM DOMAIN-CONTAINING PROTEIN"/>
    <property type="match status" value="1"/>
</dbReference>
<dbReference type="Pfam" id="PF00076">
    <property type="entry name" value="RRM_1"/>
    <property type="match status" value="2"/>
</dbReference>
<accession>A0A9W9W6E2</accession>
<feature type="domain" description="RRM" evidence="4">
    <location>
        <begin position="223"/>
        <end position="301"/>
    </location>
</feature>
<feature type="compositionally biased region" description="Low complexity" evidence="3">
    <location>
        <begin position="96"/>
        <end position="105"/>
    </location>
</feature>
<evidence type="ECO:0000256" key="3">
    <source>
        <dbReference type="SAM" id="MobiDB-lite"/>
    </source>
</evidence>
<dbReference type="PANTHER" id="PTHR48025">
    <property type="entry name" value="OS02G0815200 PROTEIN"/>
    <property type="match status" value="1"/>
</dbReference>
<feature type="region of interest" description="Disordered" evidence="3">
    <location>
        <begin position="11"/>
        <end position="113"/>
    </location>
</feature>
<feature type="compositionally biased region" description="Low complexity" evidence="3">
    <location>
        <begin position="12"/>
        <end position="33"/>
    </location>
</feature>
<reference evidence="5" key="1">
    <citation type="submission" date="2022-12" db="EMBL/GenBank/DDBJ databases">
        <authorList>
            <person name="Petersen C."/>
        </authorList>
    </citation>
    <scope>NUCLEOTIDE SEQUENCE</scope>
    <source>
        <strain evidence="5">IBT 29677</strain>
    </source>
</reference>
<dbReference type="InterPro" id="IPR000504">
    <property type="entry name" value="RRM_dom"/>
</dbReference>
<dbReference type="EMBL" id="JAPZBU010000005">
    <property type="protein sequence ID" value="KAJ5404252.1"/>
    <property type="molecule type" value="Genomic_DNA"/>
</dbReference>